<dbReference type="KEGG" id="mind:mvi_65620"/>
<dbReference type="SUPFAM" id="SSF52540">
    <property type="entry name" value="P-loop containing nucleoside triphosphate hydrolases"/>
    <property type="match status" value="1"/>
</dbReference>
<dbReference type="EMBL" id="AP024151">
    <property type="protein sequence ID" value="BCM88101.1"/>
    <property type="molecule type" value="Genomic_DNA"/>
</dbReference>
<dbReference type="InterPro" id="IPR027417">
    <property type="entry name" value="P-loop_NTPase"/>
</dbReference>
<proteinExistence type="predicted"/>
<dbReference type="Proteomes" id="UP000663508">
    <property type="component" value="Plasmid pVL1_6"/>
</dbReference>
<dbReference type="CDD" id="cd01125">
    <property type="entry name" value="RepA_RSF1010_like"/>
    <property type="match status" value="1"/>
</dbReference>
<gene>
    <name evidence="1" type="ORF">mvi_65620</name>
</gene>
<dbReference type="Pfam" id="PF13481">
    <property type="entry name" value="AAA_25"/>
    <property type="match status" value="1"/>
</dbReference>
<organism evidence="1 2">
    <name type="scientific">Methylobacterium indicum</name>
    <dbReference type="NCBI Taxonomy" id="1775910"/>
    <lineage>
        <taxon>Bacteria</taxon>
        <taxon>Pseudomonadati</taxon>
        <taxon>Pseudomonadota</taxon>
        <taxon>Alphaproteobacteria</taxon>
        <taxon>Hyphomicrobiales</taxon>
        <taxon>Methylobacteriaceae</taxon>
        <taxon>Methylobacterium</taxon>
    </lineage>
</organism>
<sequence length="427" mass="47079">MRIGMPLNEKHDLGEPFERSSFAPAYYEDGRSHTGQFERADTEPSPRQPIRATPFVWRDPKTLPPRRWLYGRHYIRQYATATIAPGGLGKSSLALVEALAMVTGRPLLGAEPRQRLRVWYWNGEDPLEEVERRVLAACLYFGIDRAEIEGNLFLDSGREVPIVIARRLKDQTILQEPVIEDISAEIRSRGIDQLILDPFVSCHDVPENDNGAIDKVTKAWGGIAGATNCGVELVHHVRKASGGQASYSVEDARGGSALIGAVRSARVLNVMSPEEAGNAGVPGELRRRYFRVDDGKSNMQPPQDRAVWRHLESVGLGNGDDQDPEDLIGVVTEWAMPGLFDTIDADALRKVQAEVRQGTWAENVQAGNWVGRLIGDVLGLDPGDTAEKAKIKRVLATWIKNGALKVERQHDGSKGREKPVIVVGEPA</sequence>
<evidence type="ECO:0000313" key="1">
    <source>
        <dbReference type="EMBL" id="BCM88101.1"/>
    </source>
</evidence>
<name>A0A8H9CAF2_9HYPH</name>
<accession>A0A8H9CAF2</accession>
<dbReference type="Gene3D" id="3.40.50.300">
    <property type="entry name" value="P-loop containing nucleotide triphosphate hydrolases"/>
    <property type="match status" value="1"/>
</dbReference>
<evidence type="ECO:0000313" key="2">
    <source>
        <dbReference type="Proteomes" id="UP000663508"/>
    </source>
</evidence>
<keyword evidence="1" id="KW-0614">Plasmid</keyword>
<evidence type="ECO:0008006" key="3">
    <source>
        <dbReference type="Google" id="ProtNLM"/>
    </source>
</evidence>
<dbReference type="AlphaFoldDB" id="A0A8H9CAF2"/>
<dbReference type="InterPro" id="IPR038724">
    <property type="entry name" value="RepA"/>
</dbReference>
<geneLocation type="plasmid" evidence="1 2">
    <name>pVL1_6</name>
</geneLocation>
<protein>
    <recommendedName>
        <fullName evidence="3">Recombinase RecA</fullName>
    </recommendedName>
</protein>
<reference evidence="1" key="1">
    <citation type="submission" date="2020-11" db="EMBL/GenBank/DDBJ databases">
        <title>Complete genome sequence of a novel pathogenic Methylobacterium strain isolated from rice in Vietnam.</title>
        <authorList>
            <person name="Lai K."/>
            <person name="Okazaki S."/>
            <person name="Higashi K."/>
            <person name="Mori H."/>
            <person name="Toyoda A."/>
            <person name="Kurokawa K."/>
        </authorList>
    </citation>
    <scope>NUCLEOTIDE SEQUENCE</scope>
    <source>
        <strain evidence="1">VL1</strain>
        <plasmid evidence="1">pVL1_6</plasmid>
    </source>
</reference>